<evidence type="ECO:0000256" key="1">
    <source>
        <dbReference type="SAM" id="MobiDB-lite"/>
    </source>
</evidence>
<protein>
    <submittedName>
        <fullName evidence="3">Uncharacterized protein</fullName>
    </submittedName>
</protein>
<dbReference type="Proteomes" id="UP000050863">
    <property type="component" value="Unassembled WGS sequence"/>
</dbReference>
<dbReference type="AlphaFoldDB" id="A0A0R3KIU3"/>
<feature type="transmembrane region" description="Helical" evidence="2">
    <location>
        <begin position="35"/>
        <end position="57"/>
    </location>
</feature>
<evidence type="ECO:0000313" key="4">
    <source>
        <dbReference type="Proteomes" id="UP000050863"/>
    </source>
</evidence>
<keyword evidence="4" id="KW-1185">Reference proteome</keyword>
<organism evidence="3 4">
    <name type="scientific">Bradyrhizobium jicamae</name>
    <dbReference type="NCBI Taxonomy" id="280332"/>
    <lineage>
        <taxon>Bacteria</taxon>
        <taxon>Pseudomonadati</taxon>
        <taxon>Pseudomonadota</taxon>
        <taxon>Alphaproteobacteria</taxon>
        <taxon>Hyphomicrobiales</taxon>
        <taxon>Nitrobacteraceae</taxon>
        <taxon>Bradyrhizobium</taxon>
    </lineage>
</organism>
<evidence type="ECO:0000313" key="3">
    <source>
        <dbReference type="EMBL" id="KRQ92642.1"/>
    </source>
</evidence>
<proteinExistence type="predicted"/>
<keyword evidence="2" id="KW-0472">Membrane</keyword>
<keyword evidence="2" id="KW-0812">Transmembrane</keyword>
<comment type="caution">
    <text evidence="3">The sequence shown here is derived from an EMBL/GenBank/DDBJ whole genome shotgun (WGS) entry which is preliminary data.</text>
</comment>
<sequence>MSGREAPRWLAARRLAAVRPAPGLLLAEGLLEAEMLAAVVLVAVMLVLVLPVIEPLLRPLERWMGRAARLLAGFPAAMMEMTRAAAPKGRQPACPRCHRTPAKPGQQQRCTPPPARRRGSETPASFPEKAQAAIAGQVGPKATVEPVRATVDARHRAPFLQAVRSNG</sequence>
<evidence type="ECO:0000256" key="2">
    <source>
        <dbReference type="SAM" id="Phobius"/>
    </source>
</evidence>
<reference evidence="3 4" key="1">
    <citation type="submission" date="2014-03" db="EMBL/GenBank/DDBJ databases">
        <title>Bradyrhizobium valentinum sp. nov., isolated from effective nodules of Lupinus mariae-josephae, a lupine endemic of basic-lime soils in Eastern Spain.</title>
        <authorList>
            <person name="Duran D."/>
            <person name="Rey L."/>
            <person name="Navarro A."/>
            <person name="Busquets A."/>
            <person name="Imperial J."/>
            <person name="Ruiz-Argueso T."/>
        </authorList>
    </citation>
    <scope>NUCLEOTIDE SEQUENCE [LARGE SCALE GENOMIC DNA]</scope>
    <source>
        <strain evidence="3 4">PAC68</strain>
    </source>
</reference>
<accession>A0A0R3KIU3</accession>
<keyword evidence="2" id="KW-1133">Transmembrane helix</keyword>
<feature type="region of interest" description="Disordered" evidence="1">
    <location>
        <begin position="87"/>
        <end position="142"/>
    </location>
</feature>
<name>A0A0R3KIU3_9BRAD</name>
<dbReference type="EMBL" id="LLXZ01000235">
    <property type="protein sequence ID" value="KRQ92642.1"/>
    <property type="molecule type" value="Genomic_DNA"/>
</dbReference>
<gene>
    <name evidence="3" type="ORF">CQ12_35735</name>
</gene>